<evidence type="ECO:0000256" key="1">
    <source>
        <dbReference type="ARBA" id="ARBA00004141"/>
    </source>
</evidence>
<evidence type="ECO:0000256" key="5">
    <source>
        <dbReference type="ARBA" id="ARBA00023136"/>
    </source>
</evidence>
<keyword evidence="5 6" id="KW-0472">Membrane</keyword>
<gene>
    <name evidence="7" type="ORF">PCON_08766</name>
</gene>
<dbReference type="eggNOG" id="KOG1944">
    <property type="taxonomic scope" value="Eukaryota"/>
</dbReference>
<evidence type="ECO:0000313" key="7">
    <source>
        <dbReference type="EMBL" id="CCX30567.1"/>
    </source>
</evidence>
<evidence type="ECO:0000256" key="3">
    <source>
        <dbReference type="ARBA" id="ARBA00022692"/>
    </source>
</evidence>
<comment type="subcellular location">
    <subcellularLocation>
        <location evidence="1">Membrane</location>
        <topology evidence="1">Multi-pass membrane protein</topology>
    </subcellularLocation>
</comment>
<keyword evidence="3 6" id="KW-0812">Transmembrane</keyword>
<feature type="transmembrane region" description="Helical" evidence="6">
    <location>
        <begin position="162"/>
        <end position="179"/>
    </location>
</feature>
<reference evidence="7 8" key="1">
    <citation type="journal article" date="2013" name="PLoS Genet.">
        <title>The genome and development-dependent transcriptomes of Pyronema confluens: a window into fungal evolution.</title>
        <authorList>
            <person name="Traeger S."/>
            <person name="Altegoer F."/>
            <person name="Freitag M."/>
            <person name="Gabaldon T."/>
            <person name="Kempken F."/>
            <person name="Kumar A."/>
            <person name="Marcet-Houben M."/>
            <person name="Poggeler S."/>
            <person name="Stajich J.E."/>
            <person name="Nowrousian M."/>
        </authorList>
    </citation>
    <scope>NUCLEOTIDE SEQUENCE [LARGE SCALE GENOMIC DNA]</scope>
    <source>
        <strain evidence="8">CBS 100304</strain>
        <tissue evidence="7">Vegetative mycelium</tissue>
    </source>
</reference>
<feature type="transmembrane region" description="Helical" evidence="6">
    <location>
        <begin position="101"/>
        <end position="122"/>
    </location>
</feature>
<keyword evidence="4 6" id="KW-1133">Transmembrane helix</keyword>
<dbReference type="InterPro" id="IPR007248">
    <property type="entry name" value="Mpv17_PMP22"/>
</dbReference>
<protein>
    <submittedName>
        <fullName evidence="7">Similar to Uncharacterized protein C4G9.14 acc. no. Q10244</fullName>
    </submittedName>
</protein>
<evidence type="ECO:0000313" key="8">
    <source>
        <dbReference type="Proteomes" id="UP000018144"/>
    </source>
</evidence>
<dbReference type="Pfam" id="PF04117">
    <property type="entry name" value="Mpv17_PMP22"/>
    <property type="match status" value="1"/>
</dbReference>
<evidence type="ECO:0000256" key="6">
    <source>
        <dbReference type="RuleBase" id="RU363053"/>
    </source>
</evidence>
<dbReference type="OMA" id="DWVPVFQ"/>
<comment type="similarity">
    <text evidence="2 6">Belongs to the peroxisomal membrane protein PXMP2/4 family.</text>
</comment>
<dbReference type="PANTHER" id="PTHR11266">
    <property type="entry name" value="PEROXISOMAL MEMBRANE PROTEIN 2, PXMP2 MPV17"/>
    <property type="match status" value="1"/>
</dbReference>
<feature type="transmembrane region" description="Helical" evidence="6">
    <location>
        <begin position="134"/>
        <end position="155"/>
    </location>
</feature>
<keyword evidence="8" id="KW-1185">Reference proteome</keyword>
<dbReference type="STRING" id="1076935.U4LGA2"/>
<organism evidence="7 8">
    <name type="scientific">Pyronema omphalodes (strain CBS 100304)</name>
    <name type="common">Pyronema confluens</name>
    <dbReference type="NCBI Taxonomy" id="1076935"/>
    <lineage>
        <taxon>Eukaryota</taxon>
        <taxon>Fungi</taxon>
        <taxon>Dikarya</taxon>
        <taxon>Ascomycota</taxon>
        <taxon>Pezizomycotina</taxon>
        <taxon>Pezizomycetes</taxon>
        <taxon>Pezizales</taxon>
        <taxon>Pyronemataceae</taxon>
        <taxon>Pyronema</taxon>
    </lineage>
</organism>
<sequence>MSPVIEATVQAATLSAVSNLLAQSIKSYSESKPFVFDFTPVIHFAVFTILSTPPNFLWQLQLESWYPSQVPVEQKIEKENTVVKTKLSKSNTIKKFATDQLLGAPINTVLFLAFMGYMRGFTGDALKTYVSEEFWPLTSAGLKLWPAVSLMSFAAIPADKRVIFGSIIALGWNIFLGLTL</sequence>
<dbReference type="Proteomes" id="UP000018144">
    <property type="component" value="Unassembled WGS sequence"/>
</dbReference>
<dbReference type="AlphaFoldDB" id="U4LGA2"/>
<dbReference type="OrthoDB" id="10267969at2759"/>
<dbReference type="PANTHER" id="PTHR11266:SF80">
    <property type="entry name" value="PEROXISOMAL MEMBRANE PROTEIN 2"/>
    <property type="match status" value="1"/>
</dbReference>
<name>U4LGA2_PYROM</name>
<evidence type="ECO:0000256" key="2">
    <source>
        <dbReference type="ARBA" id="ARBA00006824"/>
    </source>
</evidence>
<dbReference type="EMBL" id="HF935442">
    <property type="protein sequence ID" value="CCX30567.1"/>
    <property type="molecule type" value="Genomic_DNA"/>
</dbReference>
<proteinExistence type="inferred from homology"/>
<dbReference type="GO" id="GO:0005778">
    <property type="term" value="C:peroxisomal membrane"/>
    <property type="evidence" value="ECO:0007669"/>
    <property type="project" value="TreeGrafter"/>
</dbReference>
<accession>U4LGA2</accession>
<evidence type="ECO:0000256" key="4">
    <source>
        <dbReference type="ARBA" id="ARBA00022989"/>
    </source>
</evidence>